<comment type="caution">
    <text evidence="3">The sequence shown here is derived from an EMBL/GenBank/DDBJ whole genome shotgun (WGS) entry which is preliminary data.</text>
</comment>
<dbReference type="AlphaFoldDB" id="A0AAD5BU76"/>
<dbReference type="InterPro" id="IPR008972">
    <property type="entry name" value="Cupredoxin"/>
</dbReference>
<accession>A0AAD5BU76</accession>
<dbReference type="EMBL" id="JAMZMK010011198">
    <property type="protein sequence ID" value="KAI7728511.1"/>
    <property type="molecule type" value="Genomic_DNA"/>
</dbReference>
<dbReference type="InterPro" id="IPR011706">
    <property type="entry name" value="Cu-oxidase_C"/>
</dbReference>
<feature type="domain" description="Plastocyanin-like" evidence="2">
    <location>
        <begin position="34"/>
        <end position="144"/>
    </location>
</feature>
<keyword evidence="4" id="KW-1185">Reference proteome</keyword>
<name>A0AAD5BU76_AMBAR</name>
<gene>
    <name evidence="3" type="ORF">M8C21_015154</name>
</gene>
<dbReference type="Gene3D" id="2.60.40.420">
    <property type="entry name" value="Cupredoxins - blue copper proteins"/>
    <property type="match status" value="1"/>
</dbReference>
<comment type="similarity">
    <text evidence="1">Belongs to the multicopper oxidase family.</text>
</comment>
<dbReference type="GO" id="GO:0005507">
    <property type="term" value="F:copper ion binding"/>
    <property type="evidence" value="ECO:0007669"/>
    <property type="project" value="InterPro"/>
</dbReference>
<evidence type="ECO:0000313" key="3">
    <source>
        <dbReference type="EMBL" id="KAI7728511.1"/>
    </source>
</evidence>
<proteinExistence type="inferred from homology"/>
<reference evidence="3" key="1">
    <citation type="submission" date="2022-06" db="EMBL/GenBank/DDBJ databases">
        <title>Uncovering the hologenomic basis of an extraordinary plant invasion.</title>
        <authorList>
            <person name="Bieker V.C."/>
            <person name="Martin M.D."/>
            <person name="Gilbert T."/>
            <person name="Hodgins K."/>
            <person name="Battlay P."/>
            <person name="Petersen B."/>
            <person name="Wilson J."/>
        </authorList>
    </citation>
    <scope>NUCLEOTIDE SEQUENCE</scope>
    <source>
        <strain evidence="3">AA19_3_7</strain>
        <tissue evidence="3">Leaf</tissue>
    </source>
</reference>
<dbReference type="Pfam" id="PF07731">
    <property type="entry name" value="Cu-oxidase_2"/>
    <property type="match status" value="1"/>
</dbReference>
<organism evidence="3 4">
    <name type="scientific">Ambrosia artemisiifolia</name>
    <name type="common">Common ragweed</name>
    <dbReference type="NCBI Taxonomy" id="4212"/>
    <lineage>
        <taxon>Eukaryota</taxon>
        <taxon>Viridiplantae</taxon>
        <taxon>Streptophyta</taxon>
        <taxon>Embryophyta</taxon>
        <taxon>Tracheophyta</taxon>
        <taxon>Spermatophyta</taxon>
        <taxon>Magnoliopsida</taxon>
        <taxon>eudicotyledons</taxon>
        <taxon>Gunneridae</taxon>
        <taxon>Pentapetalae</taxon>
        <taxon>asterids</taxon>
        <taxon>campanulids</taxon>
        <taxon>Asterales</taxon>
        <taxon>Asteraceae</taxon>
        <taxon>Asteroideae</taxon>
        <taxon>Heliantheae alliance</taxon>
        <taxon>Heliantheae</taxon>
        <taxon>Ambrosia</taxon>
    </lineage>
</organism>
<dbReference type="PANTHER" id="PTHR11709">
    <property type="entry name" value="MULTI-COPPER OXIDASE"/>
    <property type="match status" value="1"/>
</dbReference>
<dbReference type="PANTHER" id="PTHR11709:SF514">
    <property type="entry name" value="LACCASE"/>
    <property type="match status" value="1"/>
</dbReference>
<dbReference type="Proteomes" id="UP001206925">
    <property type="component" value="Unassembled WGS sequence"/>
</dbReference>
<feature type="non-terminal residue" evidence="3">
    <location>
        <position position="1"/>
    </location>
</feature>
<protein>
    <recommendedName>
        <fullName evidence="2">Plastocyanin-like domain-containing protein</fullName>
    </recommendedName>
</protein>
<evidence type="ECO:0000259" key="2">
    <source>
        <dbReference type="Pfam" id="PF07731"/>
    </source>
</evidence>
<dbReference type="GO" id="GO:0016491">
    <property type="term" value="F:oxidoreductase activity"/>
    <property type="evidence" value="ECO:0007669"/>
    <property type="project" value="InterPro"/>
</dbReference>
<dbReference type="SUPFAM" id="SSF49503">
    <property type="entry name" value="Cupredoxins"/>
    <property type="match status" value="1"/>
</dbReference>
<evidence type="ECO:0000256" key="1">
    <source>
        <dbReference type="ARBA" id="ARBA00010609"/>
    </source>
</evidence>
<dbReference type="InterPro" id="IPR045087">
    <property type="entry name" value="Cu-oxidase_fam"/>
</dbReference>
<sequence>MINTSRTIIIQSSAGRVDGKQRYGLNGVSYKPADTPLKLADYFNIGGVFKVGSISYRPQGRRLHLDTAVMGADYRTFVEIVFQNPEDIVQSYHLDGYQFFVVGMDGGVWSEASRKGYNLRDGVARSTIQVYPKSWSALYVPLDNV</sequence>
<evidence type="ECO:0000313" key="4">
    <source>
        <dbReference type="Proteomes" id="UP001206925"/>
    </source>
</evidence>